<dbReference type="EMBL" id="BQNB010020629">
    <property type="protein sequence ID" value="GJT97944.1"/>
    <property type="molecule type" value="Genomic_DNA"/>
</dbReference>
<dbReference type="Proteomes" id="UP001151760">
    <property type="component" value="Unassembled WGS sequence"/>
</dbReference>
<comment type="caution">
    <text evidence="1">The sequence shown here is derived from an EMBL/GenBank/DDBJ whole genome shotgun (WGS) entry which is preliminary data.</text>
</comment>
<evidence type="ECO:0000313" key="2">
    <source>
        <dbReference type="Proteomes" id="UP001151760"/>
    </source>
</evidence>
<reference evidence="1" key="2">
    <citation type="submission" date="2022-01" db="EMBL/GenBank/DDBJ databases">
        <authorList>
            <person name="Yamashiro T."/>
            <person name="Shiraishi A."/>
            <person name="Satake H."/>
            <person name="Nakayama K."/>
        </authorList>
    </citation>
    <scope>NUCLEOTIDE SEQUENCE</scope>
</reference>
<name>A0ABQ5ICR3_9ASTR</name>
<protein>
    <submittedName>
        <fullName evidence="1">Uncharacterized protein</fullName>
    </submittedName>
</protein>
<evidence type="ECO:0000313" key="1">
    <source>
        <dbReference type="EMBL" id="GJT97944.1"/>
    </source>
</evidence>
<sequence>MEVSVTLSGYPSFDFSVLQNTKARPSVIPATPHIVTPLSQQGFPLCSSTNQAGPSQNHDVGVVNRDEMPRGFGSETQYVYLYDVSWGRQNPVFLDCGLKTERSYQFWDGVDDKIGSWCSIIQLPKQTSTMIEKSNKFVKETDFHLMVESWMDHRVPYPSWDDVDISVFVD</sequence>
<organism evidence="1 2">
    <name type="scientific">Tanacetum coccineum</name>
    <dbReference type="NCBI Taxonomy" id="301880"/>
    <lineage>
        <taxon>Eukaryota</taxon>
        <taxon>Viridiplantae</taxon>
        <taxon>Streptophyta</taxon>
        <taxon>Embryophyta</taxon>
        <taxon>Tracheophyta</taxon>
        <taxon>Spermatophyta</taxon>
        <taxon>Magnoliopsida</taxon>
        <taxon>eudicotyledons</taxon>
        <taxon>Gunneridae</taxon>
        <taxon>Pentapetalae</taxon>
        <taxon>asterids</taxon>
        <taxon>campanulids</taxon>
        <taxon>Asterales</taxon>
        <taxon>Asteraceae</taxon>
        <taxon>Asteroideae</taxon>
        <taxon>Anthemideae</taxon>
        <taxon>Anthemidinae</taxon>
        <taxon>Tanacetum</taxon>
    </lineage>
</organism>
<keyword evidence="2" id="KW-1185">Reference proteome</keyword>
<accession>A0ABQ5ICR3</accession>
<proteinExistence type="predicted"/>
<gene>
    <name evidence="1" type="ORF">Tco_1093462</name>
</gene>
<reference evidence="1" key="1">
    <citation type="journal article" date="2022" name="Int. J. Mol. Sci.">
        <title>Draft Genome of Tanacetum Coccineum: Genomic Comparison of Closely Related Tanacetum-Family Plants.</title>
        <authorList>
            <person name="Yamashiro T."/>
            <person name="Shiraishi A."/>
            <person name="Nakayama K."/>
            <person name="Satake H."/>
        </authorList>
    </citation>
    <scope>NUCLEOTIDE SEQUENCE</scope>
</reference>